<dbReference type="GO" id="GO:0008410">
    <property type="term" value="F:CoA-transferase activity"/>
    <property type="evidence" value="ECO:0007669"/>
    <property type="project" value="InterPro"/>
</dbReference>
<dbReference type="PANTHER" id="PTHR13707">
    <property type="entry name" value="KETOACID-COENZYME A TRANSFERASE"/>
    <property type="match status" value="1"/>
</dbReference>
<accession>A0A073IQM0</accession>
<dbReference type="eggNOG" id="COG2057">
    <property type="taxonomic scope" value="Bacteria"/>
</dbReference>
<dbReference type="PATRIC" id="fig|2754.20.peg.645"/>
<dbReference type="Pfam" id="PF01144">
    <property type="entry name" value="CoA_trans"/>
    <property type="match status" value="1"/>
</dbReference>
<dbReference type="STRING" id="2754.EH55_02475"/>
<evidence type="ECO:0000256" key="1">
    <source>
        <dbReference type="ARBA" id="ARBA00007047"/>
    </source>
</evidence>
<comment type="caution">
    <text evidence="3">The sequence shown here is derived from an EMBL/GenBank/DDBJ whole genome shotgun (WGS) entry which is preliminary data.</text>
</comment>
<dbReference type="OrthoDB" id="9778604at2"/>
<comment type="similarity">
    <text evidence="1">Belongs to the 3-oxoacid CoA-transferase subunit B family.</text>
</comment>
<keyword evidence="2 3" id="KW-0808">Transferase</keyword>
<dbReference type="NCBIfam" id="TIGR02428">
    <property type="entry name" value="pcaJ_scoB_fam"/>
    <property type="match status" value="1"/>
</dbReference>
<dbReference type="EMBL" id="JMKI01000021">
    <property type="protein sequence ID" value="KEJ92643.1"/>
    <property type="molecule type" value="Genomic_DNA"/>
</dbReference>
<dbReference type="SUPFAM" id="SSF100950">
    <property type="entry name" value="NagB/RpiA/CoA transferase-like"/>
    <property type="match status" value="1"/>
</dbReference>
<dbReference type="SMART" id="SM00882">
    <property type="entry name" value="CoA_trans"/>
    <property type="match status" value="1"/>
</dbReference>
<reference evidence="3 4" key="1">
    <citation type="submission" date="2014-04" db="EMBL/GenBank/DDBJ databases">
        <title>Draft Genome Sequence of Synergistes jonesii.</title>
        <authorList>
            <person name="Coil D.A."/>
            <person name="Eisen J.A."/>
            <person name="Holland-Moritz H.E."/>
        </authorList>
    </citation>
    <scope>NUCLEOTIDE SEQUENCE [LARGE SCALE GENOMIC DNA]</scope>
    <source>
        <strain evidence="3 4">78-1</strain>
    </source>
</reference>
<keyword evidence="4" id="KW-1185">Reference proteome</keyword>
<name>A0A073IQM0_9BACT</name>
<dbReference type="AlphaFoldDB" id="A0A073IQM0"/>
<proteinExistence type="inferred from homology"/>
<dbReference type="InterPro" id="IPR012791">
    <property type="entry name" value="3-oxoacid_CoA-transf_B"/>
</dbReference>
<dbReference type="GeneID" id="90983224"/>
<evidence type="ECO:0000256" key="2">
    <source>
        <dbReference type="ARBA" id="ARBA00022679"/>
    </source>
</evidence>
<evidence type="ECO:0000313" key="4">
    <source>
        <dbReference type="Proteomes" id="UP000027665"/>
    </source>
</evidence>
<dbReference type="Proteomes" id="UP000027665">
    <property type="component" value="Unassembled WGS sequence"/>
</dbReference>
<protein>
    <submittedName>
        <fullName evidence="3">Acetate CoA-transferase</fullName>
    </submittedName>
</protein>
<evidence type="ECO:0000313" key="3">
    <source>
        <dbReference type="EMBL" id="KEJ92643.1"/>
    </source>
</evidence>
<dbReference type="PANTHER" id="PTHR13707:SF57">
    <property type="entry name" value="SUCCINYL-COA:3-KETOACID COENZYME A TRANSFERASE SUBUNIT B-RELATED"/>
    <property type="match status" value="1"/>
</dbReference>
<dbReference type="RefSeq" id="WP_037975326.1">
    <property type="nucleotide sequence ID" value="NZ_CAMETI010000021.1"/>
</dbReference>
<dbReference type="Gene3D" id="3.40.1080.10">
    <property type="entry name" value="Glutaconate Coenzyme A-transferase"/>
    <property type="match status" value="1"/>
</dbReference>
<gene>
    <name evidence="3" type="ORF">EH55_02475</name>
</gene>
<organism evidence="3 4">
    <name type="scientific">Synergistes jonesii</name>
    <dbReference type="NCBI Taxonomy" id="2754"/>
    <lineage>
        <taxon>Bacteria</taxon>
        <taxon>Thermotogati</taxon>
        <taxon>Synergistota</taxon>
        <taxon>Synergistia</taxon>
        <taxon>Synergistales</taxon>
        <taxon>Synergistaceae</taxon>
        <taxon>Synergistes</taxon>
    </lineage>
</organism>
<dbReference type="InterPro" id="IPR004165">
    <property type="entry name" value="CoA_trans_fam_I"/>
</dbReference>
<sequence length="226" mass="24270">MLPELDEKLVRERIAKRIAMEFEEGEVVNLGIGIPTLVADYIPEGKHIIFQAENGAIGIGPPPAVPNYKCIGAGGRFISLLPGGSFFSSDISFGLIRGGHVDATVLGTLEVDQRGDLANWWIPGKSVPGMGGAMDLVVGARRVYVAMTHVTKKGAPKILKKCTLPLTAVGVVDMIVTEFAVFTIKDGKVTLIEIAPEVTPEQIRENTEADYEVAEELGVYRGLEVV</sequence>
<dbReference type="InterPro" id="IPR037171">
    <property type="entry name" value="NagB/RpiA_transferase-like"/>
</dbReference>